<dbReference type="EMBL" id="MPUH01000003">
    <property type="protein sequence ID" value="OMJ96174.1"/>
    <property type="molecule type" value="Genomic_DNA"/>
</dbReference>
<keyword evidence="6" id="KW-1185">Reference proteome</keyword>
<dbReference type="Proteomes" id="UP000187209">
    <property type="component" value="Unassembled WGS sequence"/>
</dbReference>
<dbReference type="OrthoDB" id="7451790at2759"/>
<keyword evidence="3" id="KW-0175">Coiled coil</keyword>
<feature type="region of interest" description="Disordered" evidence="4">
    <location>
        <begin position="457"/>
        <end position="486"/>
    </location>
</feature>
<dbReference type="InterPro" id="IPR001611">
    <property type="entry name" value="Leu-rich_rpt"/>
</dbReference>
<sequence length="486" mass="55982">MEPYIDRMNNPASLICFRYTNQGATSIPEIKNFKNLTELDISENCLTQEVSELSCLKYLKKLTISSSHLMNFWNFPRTLEYLNISCNHIAEIPEIILPKLQFLDISCNYVTELQGLSELSALRALFCGYNLISSLEFLKSMSNLVEVDLEHNLICDVEKFSPLMDSDVLAFVVRNNPAEYSDFARMIEECYEGVVEKNDVYFKDVDKAQSLKLRLVKQGFGGNGIESFGMSKIRNKYMNHVAKKDIIHESEEIHEGLMTEVEGLRKIIDANESQLEQLKTQQNTEKKVLSTQDIEKLLMRLHEIQRENLLISSKISKLEKYEYNYRAKYILMCTTLKKLKQNCKELKAEIDKKRQEIEGIELEKFTLNSDITYFKIENKALKSEITQITQKFFIVTSKNPSVVNKQVLKSNSSKTICKSSIPKIKFSNKDMVAASPLSNVSLSTVTKFTKRRDSFDNNSRILRSMPTSKVKASSEKPLRSKKRSFQ</sequence>
<gene>
    <name evidence="5" type="ORF">SteCoe_357</name>
</gene>
<dbReference type="SUPFAM" id="SSF52058">
    <property type="entry name" value="L domain-like"/>
    <property type="match status" value="1"/>
</dbReference>
<accession>A0A1R2D4I3</accession>
<dbReference type="InterPro" id="IPR025875">
    <property type="entry name" value="Leu-rich_rpt_4"/>
</dbReference>
<evidence type="ECO:0000313" key="6">
    <source>
        <dbReference type="Proteomes" id="UP000187209"/>
    </source>
</evidence>
<keyword evidence="2" id="KW-0677">Repeat</keyword>
<dbReference type="InterPro" id="IPR032675">
    <property type="entry name" value="LRR_dom_sf"/>
</dbReference>
<dbReference type="AlphaFoldDB" id="A0A1R2D4I3"/>
<dbReference type="PANTHER" id="PTHR46652">
    <property type="entry name" value="LEUCINE-RICH REPEAT AND IQ DOMAIN-CONTAINING PROTEIN 1-RELATED"/>
    <property type="match status" value="1"/>
</dbReference>
<protein>
    <submittedName>
        <fullName evidence="5">Uncharacterized protein</fullName>
    </submittedName>
</protein>
<evidence type="ECO:0000256" key="3">
    <source>
        <dbReference type="SAM" id="Coils"/>
    </source>
</evidence>
<dbReference type="PROSITE" id="PS51450">
    <property type="entry name" value="LRR"/>
    <property type="match status" value="4"/>
</dbReference>
<evidence type="ECO:0000313" key="5">
    <source>
        <dbReference type="EMBL" id="OMJ96174.1"/>
    </source>
</evidence>
<proteinExistence type="predicted"/>
<keyword evidence="1" id="KW-0433">Leucine-rich repeat</keyword>
<reference evidence="5 6" key="1">
    <citation type="submission" date="2016-11" db="EMBL/GenBank/DDBJ databases">
        <title>The macronuclear genome of Stentor coeruleus: a giant cell with tiny introns.</title>
        <authorList>
            <person name="Slabodnick M."/>
            <person name="Ruby J.G."/>
            <person name="Reiff S.B."/>
            <person name="Swart E.C."/>
            <person name="Gosai S."/>
            <person name="Prabakaran S."/>
            <person name="Witkowska E."/>
            <person name="Larue G.E."/>
            <person name="Fisher S."/>
            <person name="Freeman R.M."/>
            <person name="Gunawardena J."/>
            <person name="Chu W."/>
            <person name="Stover N.A."/>
            <person name="Gregory B.D."/>
            <person name="Nowacki M."/>
            <person name="Derisi J."/>
            <person name="Roy S.W."/>
            <person name="Marshall W.F."/>
            <person name="Sood P."/>
        </authorList>
    </citation>
    <scope>NUCLEOTIDE SEQUENCE [LARGE SCALE GENOMIC DNA]</scope>
    <source>
        <strain evidence="5">WM001</strain>
    </source>
</reference>
<evidence type="ECO:0000256" key="1">
    <source>
        <dbReference type="ARBA" id="ARBA00022614"/>
    </source>
</evidence>
<dbReference type="PANTHER" id="PTHR46652:SF3">
    <property type="entry name" value="LEUCINE-RICH REPEAT-CONTAINING PROTEIN 9"/>
    <property type="match status" value="1"/>
</dbReference>
<dbReference type="Gene3D" id="3.80.10.10">
    <property type="entry name" value="Ribonuclease Inhibitor"/>
    <property type="match status" value="1"/>
</dbReference>
<dbReference type="Pfam" id="PF12799">
    <property type="entry name" value="LRR_4"/>
    <property type="match status" value="1"/>
</dbReference>
<comment type="caution">
    <text evidence="5">The sequence shown here is derived from an EMBL/GenBank/DDBJ whole genome shotgun (WGS) entry which is preliminary data.</text>
</comment>
<dbReference type="SMART" id="SM00364">
    <property type="entry name" value="LRR_BAC"/>
    <property type="match status" value="3"/>
</dbReference>
<name>A0A1R2D4I3_9CILI</name>
<evidence type="ECO:0000256" key="4">
    <source>
        <dbReference type="SAM" id="MobiDB-lite"/>
    </source>
</evidence>
<dbReference type="InterPro" id="IPR050836">
    <property type="entry name" value="SDS22/Internalin_LRR"/>
</dbReference>
<feature type="compositionally biased region" description="Polar residues" evidence="4">
    <location>
        <begin position="457"/>
        <end position="471"/>
    </location>
</feature>
<organism evidence="5 6">
    <name type="scientific">Stentor coeruleus</name>
    <dbReference type="NCBI Taxonomy" id="5963"/>
    <lineage>
        <taxon>Eukaryota</taxon>
        <taxon>Sar</taxon>
        <taxon>Alveolata</taxon>
        <taxon>Ciliophora</taxon>
        <taxon>Postciliodesmatophora</taxon>
        <taxon>Heterotrichea</taxon>
        <taxon>Heterotrichida</taxon>
        <taxon>Stentoridae</taxon>
        <taxon>Stentor</taxon>
    </lineage>
</organism>
<evidence type="ECO:0000256" key="2">
    <source>
        <dbReference type="ARBA" id="ARBA00022737"/>
    </source>
</evidence>
<feature type="coiled-coil region" evidence="3">
    <location>
        <begin position="336"/>
        <end position="363"/>
    </location>
</feature>